<dbReference type="PANTHER" id="PTHR43798">
    <property type="entry name" value="MONOACYLGLYCEROL LIPASE"/>
    <property type="match status" value="1"/>
</dbReference>
<dbReference type="Pfam" id="PF00561">
    <property type="entry name" value="Abhydrolase_1"/>
    <property type="match status" value="1"/>
</dbReference>
<reference evidence="4 5" key="1">
    <citation type="submission" date="2021-03" db="EMBL/GenBank/DDBJ databases">
        <authorList>
            <person name="Kanchanasin P."/>
            <person name="Saeng-In P."/>
            <person name="Phongsopitanun W."/>
            <person name="Yuki M."/>
            <person name="Kudo T."/>
            <person name="Ohkuma M."/>
            <person name="Tanasupawat S."/>
        </authorList>
    </citation>
    <scope>NUCLEOTIDE SEQUENCE [LARGE SCALE GENOMIC DNA]</scope>
    <source>
        <strain evidence="4 5">L46</strain>
    </source>
</reference>
<dbReference type="InterPro" id="IPR050266">
    <property type="entry name" value="AB_hydrolase_sf"/>
</dbReference>
<name>A0ABS3RF54_9ACTN</name>
<dbReference type="RefSeq" id="WP_208273688.1">
    <property type="nucleotide sequence ID" value="NZ_BAAAGM010000073.1"/>
</dbReference>
<proteinExistence type="predicted"/>
<evidence type="ECO:0000256" key="2">
    <source>
        <dbReference type="SAM" id="MobiDB-lite"/>
    </source>
</evidence>
<keyword evidence="1 4" id="KW-0378">Hydrolase</keyword>
<sequence>MNTRATSLPEPVPARTVRGSGPGLVLSHGANGSIERQFGPVLDGLAAHRTVVGVDLPGSGATPRSEAPLNADALADQLVAAADAEGLDTFAVSGISLGTPIAIRAAVRHPDRVTALVLTAGFARPDATLRLFNSIWRRLYMSGDHSTLAEFGALMAFSTRTLDAMPRERMDAVVQRIAGGFPAGTPEQADLLDRIDVEDDLPRIRVPTLIVVTIGDRLVSPDLQRGLAAAIPGAAVAEIGTGHAPFGEAPGEWLDAMNAFLRPSPAEGCVRRNTG</sequence>
<comment type="caution">
    <text evidence="4">The sequence shown here is derived from an EMBL/GenBank/DDBJ whole genome shotgun (WGS) entry which is preliminary data.</text>
</comment>
<feature type="region of interest" description="Disordered" evidence="2">
    <location>
        <begin position="1"/>
        <end position="23"/>
    </location>
</feature>
<evidence type="ECO:0000313" key="4">
    <source>
        <dbReference type="EMBL" id="MBO2444853.1"/>
    </source>
</evidence>
<dbReference type="GO" id="GO:0016787">
    <property type="term" value="F:hydrolase activity"/>
    <property type="evidence" value="ECO:0007669"/>
    <property type="project" value="UniProtKB-KW"/>
</dbReference>
<dbReference type="SUPFAM" id="SSF53474">
    <property type="entry name" value="alpha/beta-Hydrolases"/>
    <property type="match status" value="1"/>
</dbReference>
<evidence type="ECO:0000256" key="1">
    <source>
        <dbReference type="ARBA" id="ARBA00022801"/>
    </source>
</evidence>
<evidence type="ECO:0000313" key="5">
    <source>
        <dbReference type="Proteomes" id="UP000666915"/>
    </source>
</evidence>
<dbReference type="PRINTS" id="PR00111">
    <property type="entry name" value="ABHYDROLASE"/>
</dbReference>
<feature type="domain" description="AB hydrolase-1" evidence="3">
    <location>
        <begin position="24"/>
        <end position="250"/>
    </location>
</feature>
<keyword evidence="5" id="KW-1185">Reference proteome</keyword>
<gene>
    <name evidence="4" type="ORF">J4557_45835</name>
</gene>
<dbReference type="InterPro" id="IPR000073">
    <property type="entry name" value="AB_hydrolase_1"/>
</dbReference>
<dbReference type="PANTHER" id="PTHR43798:SF31">
    <property type="entry name" value="AB HYDROLASE SUPERFAMILY PROTEIN YCLE"/>
    <property type="match status" value="1"/>
</dbReference>
<dbReference type="Proteomes" id="UP000666915">
    <property type="component" value="Unassembled WGS sequence"/>
</dbReference>
<organism evidence="4 5">
    <name type="scientific">Actinomadura nitritigenes</name>
    <dbReference type="NCBI Taxonomy" id="134602"/>
    <lineage>
        <taxon>Bacteria</taxon>
        <taxon>Bacillati</taxon>
        <taxon>Actinomycetota</taxon>
        <taxon>Actinomycetes</taxon>
        <taxon>Streptosporangiales</taxon>
        <taxon>Thermomonosporaceae</taxon>
        <taxon>Actinomadura</taxon>
    </lineage>
</organism>
<protein>
    <submittedName>
        <fullName evidence="4">Alpha/beta hydrolase</fullName>
    </submittedName>
</protein>
<evidence type="ECO:0000259" key="3">
    <source>
        <dbReference type="Pfam" id="PF00561"/>
    </source>
</evidence>
<dbReference type="EMBL" id="JAGEOK010000054">
    <property type="protein sequence ID" value="MBO2444853.1"/>
    <property type="molecule type" value="Genomic_DNA"/>
</dbReference>
<dbReference type="Gene3D" id="3.40.50.1820">
    <property type="entry name" value="alpha/beta hydrolase"/>
    <property type="match status" value="1"/>
</dbReference>
<dbReference type="InterPro" id="IPR029058">
    <property type="entry name" value="AB_hydrolase_fold"/>
</dbReference>
<accession>A0ABS3RF54</accession>